<gene>
    <name evidence="1" type="ORF">RPERSI_LOCUS19647</name>
</gene>
<protein>
    <submittedName>
        <fullName evidence="1">21768_t:CDS:1</fullName>
    </submittedName>
</protein>
<evidence type="ECO:0000313" key="1">
    <source>
        <dbReference type="EMBL" id="CAG8793861.1"/>
    </source>
</evidence>
<proteinExistence type="predicted"/>
<feature type="non-terminal residue" evidence="1">
    <location>
        <position position="1"/>
    </location>
</feature>
<keyword evidence="2" id="KW-1185">Reference proteome</keyword>
<dbReference type="Proteomes" id="UP000789920">
    <property type="component" value="Unassembled WGS sequence"/>
</dbReference>
<dbReference type="EMBL" id="CAJVQC010054157">
    <property type="protein sequence ID" value="CAG8793861.1"/>
    <property type="molecule type" value="Genomic_DNA"/>
</dbReference>
<evidence type="ECO:0000313" key="2">
    <source>
        <dbReference type="Proteomes" id="UP000789920"/>
    </source>
</evidence>
<reference evidence="1" key="1">
    <citation type="submission" date="2021-06" db="EMBL/GenBank/DDBJ databases">
        <authorList>
            <person name="Kallberg Y."/>
            <person name="Tangrot J."/>
            <person name="Rosling A."/>
        </authorList>
    </citation>
    <scope>NUCLEOTIDE SEQUENCE</scope>
    <source>
        <strain evidence="1">MA461A</strain>
    </source>
</reference>
<comment type="caution">
    <text evidence="1">The sequence shown here is derived from an EMBL/GenBank/DDBJ whole genome shotgun (WGS) entry which is preliminary data.</text>
</comment>
<organism evidence="1 2">
    <name type="scientific">Racocetra persica</name>
    <dbReference type="NCBI Taxonomy" id="160502"/>
    <lineage>
        <taxon>Eukaryota</taxon>
        <taxon>Fungi</taxon>
        <taxon>Fungi incertae sedis</taxon>
        <taxon>Mucoromycota</taxon>
        <taxon>Glomeromycotina</taxon>
        <taxon>Glomeromycetes</taxon>
        <taxon>Diversisporales</taxon>
        <taxon>Gigasporaceae</taxon>
        <taxon>Racocetra</taxon>
    </lineage>
</organism>
<accession>A0ACA9RGV1</accession>
<name>A0ACA9RGV1_9GLOM</name>
<sequence length="200" mass="22576">LIYLTLFPRIFHDYFQVSLAQKIWKKGLIAYRTYNIRDFAVKGKVDDYPYGGGRGMLLKIEPLVRALATIQEIHAPSYVILLTPQGERFRQEDVARLLNLGPNLVFVCGRYEGFDERIVNYVDEQISLGDFITMGGEIPALAITEALIRAVPGAIKKESYQQETFTNSQLDFANYAPPRIFEGLAVPEVLLSGHHQKIAA</sequence>